<dbReference type="GO" id="GO:0004419">
    <property type="term" value="F:hydroxymethylglutaryl-CoA lyase activity"/>
    <property type="evidence" value="ECO:0007669"/>
    <property type="project" value="TreeGrafter"/>
</dbReference>
<dbReference type="PANTHER" id="PTHR42738:SF7">
    <property type="entry name" value="HYDROXYMETHYLGLUTARYL-COA LYASE"/>
    <property type="match status" value="1"/>
</dbReference>
<evidence type="ECO:0000259" key="4">
    <source>
        <dbReference type="PROSITE" id="PS50991"/>
    </source>
</evidence>
<keyword evidence="6" id="KW-1185">Reference proteome</keyword>
<dbReference type="PROSITE" id="PS50991">
    <property type="entry name" value="PYR_CT"/>
    <property type="match status" value="1"/>
</dbReference>
<organism evidence="5 6">
    <name type="scientific">Anaeromyxobacter diazotrophicus</name>
    <dbReference type="NCBI Taxonomy" id="2590199"/>
    <lineage>
        <taxon>Bacteria</taxon>
        <taxon>Pseudomonadati</taxon>
        <taxon>Myxococcota</taxon>
        <taxon>Myxococcia</taxon>
        <taxon>Myxococcales</taxon>
        <taxon>Cystobacterineae</taxon>
        <taxon>Anaeromyxobacteraceae</taxon>
        <taxon>Anaeromyxobacter</taxon>
    </lineage>
</organism>
<dbReference type="GO" id="GO:0046872">
    <property type="term" value="F:metal ion binding"/>
    <property type="evidence" value="ECO:0007669"/>
    <property type="project" value="UniProtKB-KW"/>
</dbReference>
<evidence type="ECO:0000313" key="6">
    <source>
        <dbReference type="Proteomes" id="UP000503640"/>
    </source>
</evidence>
<dbReference type="PANTHER" id="PTHR42738">
    <property type="entry name" value="HYDROXYMETHYLGLUTARYL-COA LYASE"/>
    <property type="match status" value="1"/>
</dbReference>
<proteinExistence type="inferred from homology"/>
<dbReference type="GO" id="GO:0046951">
    <property type="term" value="P:ketone body biosynthetic process"/>
    <property type="evidence" value="ECO:0007669"/>
    <property type="project" value="TreeGrafter"/>
</dbReference>
<dbReference type="Pfam" id="PF00682">
    <property type="entry name" value="HMGL-like"/>
    <property type="match status" value="1"/>
</dbReference>
<evidence type="ECO:0000256" key="2">
    <source>
        <dbReference type="ARBA" id="ARBA00022723"/>
    </source>
</evidence>
<keyword evidence="2" id="KW-0479">Metal-binding</keyword>
<dbReference type="SUPFAM" id="SSF51569">
    <property type="entry name" value="Aldolase"/>
    <property type="match status" value="1"/>
</dbReference>
<dbReference type="InterPro" id="IPR013785">
    <property type="entry name" value="Aldolase_TIM"/>
</dbReference>
<dbReference type="Gene3D" id="3.20.20.70">
    <property type="entry name" value="Aldolase class I"/>
    <property type="match status" value="1"/>
</dbReference>
<accession>A0A7I9VMQ5</accession>
<dbReference type="GO" id="GO:0006552">
    <property type="term" value="P:L-leucine catabolic process"/>
    <property type="evidence" value="ECO:0007669"/>
    <property type="project" value="TreeGrafter"/>
</dbReference>
<comment type="similarity">
    <text evidence="1">Belongs to the HMG-CoA lyase family.</text>
</comment>
<evidence type="ECO:0000313" key="5">
    <source>
        <dbReference type="EMBL" id="GEJ57409.1"/>
    </source>
</evidence>
<dbReference type="EMBL" id="BJTG01000004">
    <property type="protein sequence ID" value="GEJ57409.1"/>
    <property type="molecule type" value="Genomic_DNA"/>
</dbReference>
<reference evidence="6" key="1">
    <citation type="journal article" date="2020" name="Appl. Environ. Microbiol.">
        <title>Diazotrophic Anaeromyxobacter Isolates from Soils.</title>
        <authorList>
            <person name="Masuda Y."/>
            <person name="Yamanaka H."/>
            <person name="Xu Z.X."/>
            <person name="Shiratori Y."/>
            <person name="Aono T."/>
            <person name="Amachi S."/>
            <person name="Senoo K."/>
            <person name="Itoh H."/>
        </authorList>
    </citation>
    <scope>NUCLEOTIDE SEQUENCE [LARGE SCALE GENOMIC DNA]</scope>
    <source>
        <strain evidence="6">R267</strain>
    </source>
</reference>
<comment type="caution">
    <text evidence="5">The sequence shown here is derived from an EMBL/GenBank/DDBJ whole genome shotgun (WGS) entry which is preliminary data.</text>
</comment>
<evidence type="ECO:0000256" key="1">
    <source>
        <dbReference type="ARBA" id="ARBA00009405"/>
    </source>
</evidence>
<dbReference type="RefSeq" id="WP_176064885.1">
    <property type="nucleotide sequence ID" value="NZ_BJTG01000004.1"/>
</dbReference>
<gene>
    <name evidence="5" type="ORF">AMYX_21500</name>
</gene>
<dbReference type="InterPro" id="IPR043594">
    <property type="entry name" value="HMGL"/>
</dbReference>
<keyword evidence="3 5" id="KW-0456">Lyase</keyword>
<dbReference type="AlphaFoldDB" id="A0A7I9VMQ5"/>
<protein>
    <submittedName>
        <fullName evidence="5">Hydroxymethylglutaryl-CoA lyase</fullName>
    </submittedName>
</protein>
<dbReference type="Proteomes" id="UP000503640">
    <property type="component" value="Unassembled WGS sequence"/>
</dbReference>
<dbReference type="CDD" id="cd07938">
    <property type="entry name" value="DRE_TIM_HMGL"/>
    <property type="match status" value="1"/>
</dbReference>
<name>A0A7I9VMQ5_9BACT</name>
<feature type="domain" description="Pyruvate carboxyltransferase" evidence="4">
    <location>
        <begin position="5"/>
        <end position="280"/>
    </location>
</feature>
<dbReference type="NCBIfam" id="NF004283">
    <property type="entry name" value="PRK05692.1"/>
    <property type="match status" value="1"/>
</dbReference>
<evidence type="ECO:0000256" key="3">
    <source>
        <dbReference type="ARBA" id="ARBA00023239"/>
    </source>
</evidence>
<dbReference type="FunFam" id="3.20.20.70:FF:000071">
    <property type="entry name" value="Hydroxymethylglutaryl-CoA lyase"/>
    <property type="match status" value="1"/>
</dbReference>
<sequence>MPTRVTVYEVGPRDGLQNEARVVPTPEKLRLLRLLADAGLPRIEATSFVSPKWIPALADAGDVVAALPPRGGLRYLVLVPNAKGLERLLAARAAAGPGAAPVDAAVFMSASESHNQKNIHKSLAETYAAFEEVVPPALAKGLRVRGYVSTAFGCPYEGAVAPERVVEVTERLLALGCYQVSLGDTIGVGTPNQARRLLELALARARPEQLALHMHDTRGTALANVLVGLEAGLTTFDASVGGLGGCPYAPGAAGNLATEDLVYMLHGMGYETGVDWPLLIAAGELAQRLVGRPLPGKALQAELASRTLLAGKEG</sequence>
<dbReference type="InterPro" id="IPR000891">
    <property type="entry name" value="PYR_CT"/>
</dbReference>